<gene>
    <name evidence="1" type="primary">WBGene00277219</name>
</gene>
<dbReference type="EnsemblMetazoa" id="PPA38850.1">
    <property type="protein sequence ID" value="PPA38850.1"/>
    <property type="gene ID" value="WBGene00277219"/>
</dbReference>
<accession>A0A8R1UU52</accession>
<accession>A0A2A6CZG7</accession>
<name>A0A2A6CZG7_PRIPA</name>
<reference evidence="2" key="1">
    <citation type="journal article" date="2008" name="Nat. Genet.">
        <title>The Pristionchus pacificus genome provides a unique perspective on nematode lifestyle and parasitism.</title>
        <authorList>
            <person name="Dieterich C."/>
            <person name="Clifton S.W."/>
            <person name="Schuster L.N."/>
            <person name="Chinwalla A."/>
            <person name="Delehaunty K."/>
            <person name="Dinkelacker I."/>
            <person name="Fulton L."/>
            <person name="Fulton R."/>
            <person name="Godfrey J."/>
            <person name="Minx P."/>
            <person name="Mitreva M."/>
            <person name="Roeseler W."/>
            <person name="Tian H."/>
            <person name="Witte H."/>
            <person name="Yang S.P."/>
            <person name="Wilson R.K."/>
            <person name="Sommer R.J."/>
        </authorList>
    </citation>
    <scope>NUCLEOTIDE SEQUENCE [LARGE SCALE GENOMIC DNA]</scope>
    <source>
        <strain evidence="2">PS312</strain>
    </source>
</reference>
<sequence length="175" mass="20307">MRLDVLKTPLFGARALSALSSRRFAIRARTRMAVKKILIFFDILDIFASCSEKEDRDTVVIRYFRILRNAISQSTIFNRDAIWIETIESFCWDNEMTEAMLALMPSVLYRWAMPKLNRRIVSRIILRVLKICLESPVTLQNLLGTGTAFLKNTLNSVINFASGRVVEWIGMWWLN</sequence>
<protein>
    <submittedName>
        <fullName evidence="1">Uncharacterized protein</fullName>
    </submittedName>
</protein>
<proteinExistence type="predicted"/>
<dbReference type="Proteomes" id="UP000005239">
    <property type="component" value="Unassembled WGS sequence"/>
</dbReference>
<keyword evidence="2" id="KW-1185">Reference proteome</keyword>
<organism evidence="1 2">
    <name type="scientific">Pristionchus pacificus</name>
    <name type="common">Parasitic nematode worm</name>
    <dbReference type="NCBI Taxonomy" id="54126"/>
    <lineage>
        <taxon>Eukaryota</taxon>
        <taxon>Metazoa</taxon>
        <taxon>Ecdysozoa</taxon>
        <taxon>Nematoda</taxon>
        <taxon>Chromadorea</taxon>
        <taxon>Rhabditida</taxon>
        <taxon>Rhabditina</taxon>
        <taxon>Diplogasteromorpha</taxon>
        <taxon>Diplogasteroidea</taxon>
        <taxon>Neodiplogasteridae</taxon>
        <taxon>Pristionchus</taxon>
    </lineage>
</organism>
<evidence type="ECO:0000313" key="2">
    <source>
        <dbReference type="Proteomes" id="UP000005239"/>
    </source>
</evidence>
<evidence type="ECO:0000313" key="1">
    <source>
        <dbReference type="EnsemblMetazoa" id="PPA38850.1"/>
    </source>
</evidence>
<reference evidence="1" key="2">
    <citation type="submission" date="2022-06" db="UniProtKB">
        <authorList>
            <consortium name="EnsemblMetazoa"/>
        </authorList>
    </citation>
    <scope>IDENTIFICATION</scope>
    <source>
        <strain evidence="1">PS312</strain>
    </source>
</reference>
<dbReference type="AlphaFoldDB" id="A0A2A6CZG7"/>